<feature type="non-terminal residue" evidence="5">
    <location>
        <position position="55"/>
    </location>
</feature>
<name>A0A8S3D1X1_9BILA</name>
<evidence type="ECO:0000313" key="5">
    <source>
        <dbReference type="EMBL" id="CAF4941257.1"/>
    </source>
</evidence>
<reference evidence="5" key="1">
    <citation type="submission" date="2021-02" db="EMBL/GenBank/DDBJ databases">
        <authorList>
            <person name="Nowell W R."/>
        </authorList>
    </citation>
    <scope>NUCLEOTIDE SEQUENCE</scope>
</reference>
<evidence type="ECO:0000313" key="6">
    <source>
        <dbReference type="Proteomes" id="UP000676336"/>
    </source>
</evidence>
<dbReference type="Gene3D" id="3.30.559.10">
    <property type="entry name" value="Chloramphenicol acetyltransferase-like domain"/>
    <property type="match status" value="1"/>
</dbReference>
<dbReference type="EMBL" id="CAJOBI010185224">
    <property type="protein sequence ID" value="CAF4941257.1"/>
    <property type="molecule type" value="Genomic_DNA"/>
</dbReference>
<dbReference type="PANTHER" id="PTHR43178">
    <property type="entry name" value="DIHYDROLIPOAMIDE ACETYLTRANSFERASE COMPONENT OF PYRUVATE DEHYDROGENASE COMPLEX"/>
    <property type="match status" value="1"/>
</dbReference>
<feature type="non-terminal residue" evidence="5">
    <location>
        <position position="1"/>
    </location>
</feature>
<organism evidence="5 6">
    <name type="scientific">Rotaria magnacalcarata</name>
    <dbReference type="NCBI Taxonomy" id="392030"/>
    <lineage>
        <taxon>Eukaryota</taxon>
        <taxon>Metazoa</taxon>
        <taxon>Spiralia</taxon>
        <taxon>Gnathifera</taxon>
        <taxon>Rotifera</taxon>
        <taxon>Eurotatoria</taxon>
        <taxon>Bdelloidea</taxon>
        <taxon>Philodinida</taxon>
        <taxon>Philodinidae</taxon>
        <taxon>Rotaria</taxon>
    </lineage>
</organism>
<dbReference type="GO" id="GO:0005739">
    <property type="term" value="C:mitochondrion"/>
    <property type="evidence" value="ECO:0007669"/>
    <property type="project" value="TreeGrafter"/>
</dbReference>
<comment type="cofactor">
    <cofactor evidence="1">
        <name>(R)-lipoate</name>
        <dbReference type="ChEBI" id="CHEBI:83088"/>
    </cofactor>
</comment>
<dbReference type="InterPro" id="IPR001078">
    <property type="entry name" value="2-oxoacid_DH_actylTfrase"/>
</dbReference>
<dbReference type="GO" id="GO:0016407">
    <property type="term" value="F:acetyltransferase activity"/>
    <property type="evidence" value="ECO:0007669"/>
    <property type="project" value="TreeGrafter"/>
</dbReference>
<dbReference type="GO" id="GO:0031405">
    <property type="term" value="F:lipoic acid binding"/>
    <property type="evidence" value="ECO:0007669"/>
    <property type="project" value="TreeGrafter"/>
</dbReference>
<proteinExistence type="predicted"/>
<accession>A0A8S3D1X1</accession>
<evidence type="ECO:0000256" key="3">
    <source>
        <dbReference type="ARBA" id="ARBA00023315"/>
    </source>
</evidence>
<keyword evidence="3" id="KW-0012">Acyltransferase</keyword>
<evidence type="ECO:0000256" key="2">
    <source>
        <dbReference type="ARBA" id="ARBA00022679"/>
    </source>
</evidence>
<dbReference type="PANTHER" id="PTHR43178:SF5">
    <property type="entry name" value="LIPOAMIDE ACYLTRANSFERASE COMPONENT OF BRANCHED-CHAIN ALPHA-KETO ACID DEHYDROGENASE COMPLEX, MITOCHONDRIAL"/>
    <property type="match status" value="1"/>
</dbReference>
<dbReference type="Pfam" id="PF00198">
    <property type="entry name" value="2-oxoacid_dh"/>
    <property type="match status" value="1"/>
</dbReference>
<evidence type="ECO:0000259" key="4">
    <source>
        <dbReference type="Pfam" id="PF00198"/>
    </source>
</evidence>
<sequence>GQITYELNRLQELAQNAKLSTEDLTNGTFSLSNIGDIGGTYTVPVVLSPEVAIGA</sequence>
<dbReference type="Proteomes" id="UP000676336">
    <property type="component" value="Unassembled WGS sequence"/>
</dbReference>
<feature type="domain" description="2-oxoacid dehydrogenase acyltransferase catalytic" evidence="4">
    <location>
        <begin position="2"/>
        <end position="54"/>
    </location>
</feature>
<gene>
    <name evidence="5" type="ORF">SMN809_LOCUS53661</name>
</gene>
<protein>
    <recommendedName>
        <fullName evidence="4">2-oxoacid dehydrogenase acyltransferase catalytic domain-containing protein</fullName>
    </recommendedName>
</protein>
<comment type="caution">
    <text evidence="5">The sequence shown here is derived from an EMBL/GenBank/DDBJ whole genome shotgun (WGS) entry which is preliminary data.</text>
</comment>
<evidence type="ECO:0000256" key="1">
    <source>
        <dbReference type="ARBA" id="ARBA00001938"/>
    </source>
</evidence>
<dbReference type="InterPro" id="IPR023213">
    <property type="entry name" value="CAT-like_dom_sf"/>
</dbReference>
<dbReference type="InterPro" id="IPR050743">
    <property type="entry name" value="2-oxoacid_DH_E2_comp"/>
</dbReference>
<dbReference type="SUPFAM" id="SSF52777">
    <property type="entry name" value="CoA-dependent acyltransferases"/>
    <property type="match status" value="1"/>
</dbReference>
<dbReference type="AlphaFoldDB" id="A0A8S3D1X1"/>
<keyword evidence="2" id="KW-0808">Transferase</keyword>